<protein>
    <recommendedName>
        <fullName evidence="1">Helicase-associated domain-containing protein</fullName>
    </recommendedName>
</protein>
<evidence type="ECO:0000313" key="3">
    <source>
        <dbReference type="Proteomes" id="UP000243217"/>
    </source>
</evidence>
<dbReference type="PANTHER" id="PTHR37066">
    <property type="entry name" value="HELICASE-ASSOCIATED"/>
    <property type="match status" value="1"/>
</dbReference>
<dbReference type="AlphaFoldDB" id="A0A1W0A0G0"/>
<comment type="caution">
    <text evidence="2">The sequence shown here is derived from an EMBL/GenBank/DDBJ whole genome shotgun (WGS) entry which is preliminary data.</text>
</comment>
<dbReference type="OrthoDB" id="70932at2759"/>
<gene>
    <name evidence="2" type="ORF">THRCLA_21078</name>
</gene>
<sequence>MYFGWKNNTLHADVVDILSENRFVWNTSEYIWQCNFSALKTYKKLNGNLLLRNDFVVPLNDPNWPKDTWGLNLGYVVGTLRMTKDKMKPDRRIELEKLGFVWDHVEYNYQRYLIALKTYKNSMETLFTHNAFVVPSNDPKWPEETWNLKIGAFVQRLRSRCEKLSPEYLQELDKLGFVWNVLKVEWKIKLTALKTYQMIHGNLSVPCEFVIPINDPNWPEEAWNLRLGKLRARRDNLSPEHRNDLDNLGFVWDELEYNWQCSLTALKTYQKIHGNLLIPNKFVVPTNDRQWPKDTWNIKLGLMVTNLRSNQSNLTPELRNALEKLGFV</sequence>
<name>A0A1W0A0G0_9STRA</name>
<dbReference type="Proteomes" id="UP000243217">
    <property type="component" value="Unassembled WGS sequence"/>
</dbReference>
<feature type="domain" description="Helicase-associated" evidence="1">
    <location>
        <begin position="30"/>
        <end position="100"/>
    </location>
</feature>
<dbReference type="PANTHER" id="PTHR37066:SF1">
    <property type="entry name" value="LNS2_PITP DOMAIN-CONTAINING PROTEIN"/>
    <property type="match status" value="1"/>
</dbReference>
<proteinExistence type="predicted"/>
<evidence type="ECO:0000259" key="1">
    <source>
        <dbReference type="Pfam" id="PF03457"/>
    </source>
</evidence>
<feature type="domain" description="Helicase-associated" evidence="1">
    <location>
        <begin position="256"/>
        <end position="327"/>
    </location>
</feature>
<dbReference type="InterPro" id="IPR005114">
    <property type="entry name" value="Helicase_assoc"/>
</dbReference>
<accession>A0A1W0A0G0</accession>
<evidence type="ECO:0000313" key="2">
    <source>
        <dbReference type="EMBL" id="OQS03744.1"/>
    </source>
</evidence>
<reference evidence="2 3" key="1">
    <citation type="journal article" date="2014" name="Genome Biol. Evol.">
        <title>The secreted proteins of Achlya hypogyna and Thraustotheca clavata identify the ancestral oomycete secretome and reveal gene acquisitions by horizontal gene transfer.</title>
        <authorList>
            <person name="Misner I."/>
            <person name="Blouin N."/>
            <person name="Leonard G."/>
            <person name="Richards T.A."/>
            <person name="Lane C.E."/>
        </authorList>
    </citation>
    <scope>NUCLEOTIDE SEQUENCE [LARGE SCALE GENOMIC DNA]</scope>
    <source>
        <strain evidence="2 3">ATCC 34112</strain>
    </source>
</reference>
<dbReference type="Pfam" id="PF03457">
    <property type="entry name" value="HA"/>
    <property type="match status" value="2"/>
</dbReference>
<dbReference type="EMBL" id="JNBS01000783">
    <property type="protein sequence ID" value="OQS03744.1"/>
    <property type="molecule type" value="Genomic_DNA"/>
</dbReference>
<organism evidence="2 3">
    <name type="scientific">Thraustotheca clavata</name>
    <dbReference type="NCBI Taxonomy" id="74557"/>
    <lineage>
        <taxon>Eukaryota</taxon>
        <taxon>Sar</taxon>
        <taxon>Stramenopiles</taxon>
        <taxon>Oomycota</taxon>
        <taxon>Saprolegniomycetes</taxon>
        <taxon>Saprolegniales</taxon>
        <taxon>Achlyaceae</taxon>
        <taxon>Thraustotheca</taxon>
    </lineage>
</organism>
<keyword evidence="3" id="KW-1185">Reference proteome</keyword>